<evidence type="ECO:0000313" key="5">
    <source>
        <dbReference type="Proteomes" id="UP001147747"/>
    </source>
</evidence>
<gene>
    <name evidence="4" type="ORF">N7509_004007</name>
</gene>
<reference evidence="4" key="2">
    <citation type="journal article" date="2023" name="IMA Fungus">
        <title>Comparative genomic study of the Penicillium genus elucidates a diverse pangenome and 15 lateral gene transfer events.</title>
        <authorList>
            <person name="Petersen C."/>
            <person name="Sorensen T."/>
            <person name="Nielsen M.R."/>
            <person name="Sondergaard T.E."/>
            <person name="Sorensen J.L."/>
            <person name="Fitzpatrick D.A."/>
            <person name="Frisvad J.C."/>
            <person name="Nielsen K.L."/>
        </authorList>
    </citation>
    <scope>NUCLEOTIDE SEQUENCE</scope>
    <source>
        <strain evidence="4">IBT 29677</strain>
    </source>
</reference>
<dbReference type="InterPro" id="IPR036291">
    <property type="entry name" value="NAD(P)-bd_dom_sf"/>
</dbReference>
<comment type="caution">
    <text evidence="4">The sequence shown here is derived from an EMBL/GenBank/DDBJ whole genome shotgun (WGS) entry which is preliminary data.</text>
</comment>
<dbReference type="Proteomes" id="UP001147747">
    <property type="component" value="Unassembled WGS sequence"/>
</dbReference>
<keyword evidence="1" id="KW-0560">Oxidoreductase</keyword>
<name>A0A9W9W6D4_9EURO</name>
<protein>
    <submittedName>
        <fullName evidence="4">NAD dependent epimerase/dehydratase</fullName>
    </submittedName>
</protein>
<evidence type="ECO:0000259" key="3">
    <source>
        <dbReference type="Pfam" id="PF01370"/>
    </source>
</evidence>
<dbReference type="AlphaFoldDB" id="A0A9W9W6D4"/>
<dbReference type="PANTHER" id="PTHR10366">
    <property type="entry name" value="NAD DEPENDENT EPIMERASE/DEHYDRATASE"/>
    <property type="match status" value="1"/>
</dbReference>
<dbReference type="InterPro" id="IPR050425">
    <property type="entry name" value="NAD(P)_dehydrat-like"/>
</dbReference>
<organism evidence="4 5">
    <name type="scientific">Penicillium cosmopolitanum</name>
    <dbReference type="NCBI Taxonomy" id="1131564"/>
    <lineage>
        <taxon>Eukaryota</taxon>
        <taxon>Fungi</taxon>
        <taxon>Dikarya</taxon>
        <taxon>Ascomycota</taxon>
        <taxon>Pezizomycotina</taxon>
        <taxon>Eurotiomycetes</taxon>
        <taxon>Eurotiomycetidae</taxon>
        <taxon>Eurotiales</taxon>
        <taxon>Aspergillaceae</taxon>
        <taxon>Penicillium</taxon>
    </lineage>
</organism>
<dbReference type="FunFam" id="3.40.50.720:FF:000336">
    <property type="entry name" value="Aldehyde reductase"/>
    <property type="match status" value="1"/>
</dbReference>
<dbReference type="Pfam" id="PF01370">
    <property type="entry name" value="Epimerase"/>
    <property type="match status" value="1"/>
</dbReference>
<dbReference type="OrthoDB" id="2735536at2759"/>
<accession>A0A9W9W6D4</accession>
<dbReference type="EMBL" id="JAPZBU010000005">
    <property type="protein sequence ID" value="KAJ5404136.1"/>
    <property type="molecule type" value="Genomic_DNA"/>
</dbReference>
<proteinExistence type="inferred from homology"/>
<comment type="similarity">
    <text evidence="2">Belongs to the NAD(P)-dependent epimerase/dehydratase family. Dihydroflavonol-4-reductase subfamily.</text>
</comment>
<dbReference type="GO" id="GO:0016616">
    <property type="term" value="F:oxidoreductase activity, acting on the CH-OH group of donors, NAD or NADP as acceptor"/>
    <property type="evidence" value="ECO:0007669"/>
    <property type="project" value="TreeGrafter"/>
</dbReference>
<evidence type="ECO:0000256" key="1">
    <source>
        <dbReference type="ARBA" id="ARBA00023002"/>
    </source>
</evidence>
<evidence type="ECO:0000256" key="2">
    <source>
        <dbReference type="ARBA" id="ARBA00023445"/>
    </source>
</evidence>
<sequence length="335" mass="36969">MAGRDQSPERILLLDAGYCVHTTIRGSSREQQVRDTIRQAGIDAGTRLIFFETDLTKDDGWREALTGCTYVHHVASPFPATTPKDENELIGPARDGTLRVLRLAREAHVKRVVMTSSFAAIGYGHEHGQIPLFTESHWSVLDGRMSIPAYHKSKTLAEQSAWEFMRKEGGDLELAVINPTGVFGPVMGADFSSSIEIIKNMLNGNVPGCPRISFGIVDVRDLADLHIRAMRSPAAQGQRFIGMCDNGPVAMIDIAKILRAKRPQHASRLPTKELPSWLVHAVALFRPGFRGILPELGVVKRIDNTKAKDLLGWQPRSIEECIVDTADSLVEYGIV</sequence>
<evidence type="ECO:0000313" key="4">
    <source>
        <dbReference type="EMBL" id="KAJ5404136.1"/>
    </source>
</evidence>
<dbReference type="Gene3D" id="3.40.50.720">
    <property type="entry name" value="NAD(P)-binding Rossmann-like Domain"/>
    <property type="match status" value="1"/>
</dbReference>
<dbReference type="InterPro" id="IPR001509">
    <property type="entry name" value="Epimerase_deHydtase"/>
</dbReference>
<dbReference type="SUPFAM" id="SSF51735">
    <property type="entry name" value="NAD(P)-binding Rossmann-fold domains"/>
    <property type="match status" value="1"/>
</dbReference>
<dbReference type="CDD" id="cd05227">
    <property type="entry name" value="AR_SDR_e"/>
    <property type="match status" value="1"/>
</dbReference>
<dbReference type="PANTHER" id="PTHR10366:SF564">
    <property type="entry name" value="STEROL-4-ALPHA-CARBOXYLATE 3-DEHYDROGENASE, DECARBOXYLATING"/>
    <property type="match status" value="1"/>
</dbReference>
<dbReference type="RefSeq" id="XP_056491378.1">
    <property type="nucleotide sequence ID" value="XM_056628644.1"/>
</dbReference>
<reference evidence="4" key="1">
    <citation type="submission" date="2022-12" db="EMBL/GenBank/DDBJ databases">
        <authorList>
            <person name="Petersen C."/>
        </authorList>
    </citation>
    <scope>NUCLEOTIDE SEQUENCE</scope>
    <source>
        <strain evidence="4">IBT 29677</strain>
    </source>
</reference>
<feature type="domain" description="NAD-dependent epimerase/dehydratase" evidence="3">
    <location>
        <begin position="13"/>
        <end position="236"/>
    </location>
</feature>
<dbReference type="GeneID" id="81367624"/>
<keyword evidence="5" id="KW-1185">Reference proteome</keyword>